<reference evidence="2 3" key="1">
    <citation type="journal article" date="2015" name="Genome Announc.">
        <title>Expanding the biotechnology potential of lactobacilli through comparative genomics of 213 strains and associated genera.</title>
        <authorList>
            <person name="Sun Z."/>
            <person name="Harris H.M."/>
            <person name="McCann A."/>
            <person name="Guo C."/>
            <person name="Argimon S."/>
            <person name="Zhang W."/>
            <person name="Yang X."/>
            <person name="Jeffery I.B."/>
            <person name="Cooney J.C."/>
            <person name="Kagawa T.F."/>
            <person name="Liu W."/>
            <person name="Song Y."/>
            <person name="Salvetti E."/>
            <person name="Wrobel A."/>
            <person name="Rasinkangas P."/>
            <person name="Parkhill J."/>
            <person name="Rea M.C."/>
            <person name="O'Sullivan O."/>
            <person name="Ritari J."/>
            <person name="Douillard F.P."/>
            <person name="Paul Ross R."/>
            <person name="Yang R."/>
            <person name="Briner A.E."/>
            <person name="Felis G.E."/>
            <person name="de Vos W.M."/>
            <person name="Barrangou R."/>
            <person name="Klaenhammer T.R."/>
            <person name="Caufield P.W."/>
            <person name="Cui Y."/>
            <person name="Zhang H."/>
            <person name="O'Toole P.W."/>
        </authorList>
    </citation>
    <scope>NUCLEOTIDE SEQUENCE [LARGE SCALE GENOMIC DNA]</scope>
    <source>
        <strain evidence="2 3">DSM 23026</strain>
    </source>
</reference>
<dbReference type="AlphaFoldDB" id="A0A0R2NDQ7"/>
<dbReference type="OrthoDB" id="2240353at2"/>
<keyword evidence="3" id="KW-1185">Reference proteome</keyword>
<comment type="caution">
    <text evidence="2">The sequence shown here is derived from an EMBL/GenBank/DDBJ whole genome shotgun (WGS) entry which is preliminary data.</text>
</comment>
<dbReference type="Proteomes" id="UP000051249">
    <property type="component" value="Unassembled WGS sequence"/>
</dbReference>
<feature type="domain" description="DUF4097" evidence="1">
    <location>
        <begin position="140"/>
        <end position="316"/>
    </location>
</feature>
<proteinExistence type="predicted"/>
<dbReference type="Gene3D" id="2.160.20.120">
    <property type="match status" value="1"/>
</dbReference>
<dbReference type="EMBL" id="JQCQ01000035">
    <property type="protein sequence ID" value="KRO22715.1"/>
    <property type="molecule type" value="Genomic_DNA"/>
</dbReference>
<evidence type="ECO:0000313" key="2">
    <source>
        <dbReference type="EMBL" id="KRO22715.1"/>
    </source>
</evidence>
<protein>
    <recommendedName>
        <fullName evidence="1">DUF4097 domain-containing protein</fullName>
    </recommendedName>
</protein>
<accession>A0A0R2NDQ7</accession>
<evidence type="ECO:0000259" key="1">
    <source>
        <dbReference type="Pfam" id="PF13349"/>
    </source>
</evidence>
<dbReference type="PATRIC" id="fig|480391.4.peg.1114"/>
<name>A0A0R2NDQ7_9LACO</name>
<organism evidence="2 3">
    <name type="scientific">Pediococcus argentinicus</name>
    <dbReference type="NCBI Taxonomy" id="480391"/>
    <lineage>
        <taxon>Bacteria</taxon>
        <taxon>Bacillati</taxon>
        <taxon>Bacillota</taxon>
        <taxon>Bacilli</taxon>
        <taxon>Lactobacillales</taxon>
        <taxon>Lactobacillaceae</taxon>
        <taxon>Pediococcus</taxon>
    </lineage>
</organism>
<dbReference type="InterPro" id="IPR025164">
    <property type="entry name" value="Toastrack_DUF4097"/>
</dbReference>
<sequence length="323" mass="36140">MADLMEFTNDNIKDGKSEDEAISAAFKQLGPVDELIEEINDDQASDEKAENDHNNDPFFKFGELEIDDSEVRIGKQTIIDGDRVNLGKFLQVDGNRVNMFNGFLDIDENHVHIGKFEAVDSFPSNLDLVNSKSFDVSNLSEINIAYRSAIFMVRETSEDQLTINEYMSRDNERYYLQSNQYGDELDIREGVRPRLHWLKVRTEILVPHSFKGNLNLEARDGRVDVRNIKNEDLNLQLKARSGSVRMDTVLINKATVLVSSGTLTADTISAPNLTIDAKSGRVNLNYITGRLGLTVHSGALQMNHFAGTGDILVRSGSARLGID</sequence>
<evidence type="ECO:0000313" key="3">
    <source>
        <dbReference type="Proteomes" id="UP000051249"/>
    </source>
</evidence>
<dbReference type="Pfam" id="PF13349">
    <property type="entry name" value="DUF4097"/>
    <property type="match status" value="1"/>
</dbReference>
<gene>
    <name evidence="2" type="ORF">IV88_GL001098</name>
</gene>